<dbReference type="Gene3D" id="1.10.565.10">
    <property type="entry name" value="Retinoid X Receptor"/>
    <property type="match status" value="1"/>
</dbReference>
<keyword evidence="1" id="KW-0805">Transcription regulation</keyword>
<dbReference type="AlphaFoldDB" id="A0AAV5UQ11"/>
<comment type="caution">
    <text evidence="5">The sequence shown here is derived from an EMBL/GenBank/DDBJ whole genome shotgun (WGS) entry which is preliminary data.</text>
</comment>
<keyword evidence="2" id="KW-0804">Transcription</keyword>
<proteinExistence type="predicted"/>
<gene>
    <name evidence="5" type="ORF">PENTCL1PPCAC_30124</name>
</gene>
<dbReference type="InterPro" id="IPR000536">
    <property type="entry name" value="Nucl_hrmn_rcpt_lig-bd"/>
</dbReference>
<dbReference type="Proteomes" id="UP001432027">
    <property type="component" value="Unassembled WGS sequence"/>
</dbReference>
<reference evidence="5" key="1">
    <citation type="submission" date="2023-10" db="EMBL/GenBank/DDBJ databases">
        <title>Genome assembly of Pristionchus species.</title>
        <authorList>
            <person name="Yoshida K."/>
            <person name="Sommer R.J."/>
        </authorList>
    </citation>
    <scope>NUCLEOTIDE SEQUENCE</scope>
    <source>
        <strain evidence="5">RS0144</strain>
    </source>
</reference>
<dbReference type="PANTHER" id="PTHR46587:SF5">
    <property type="entry name" value="NUCLEAR HORMONE RECEPTOR FAMILY"/>
    <property type="match status" value="1"/>
</dbReference>
<accession>A0AAV5UQ11</accession>
<evidence type="ECO:0000313" key="6">
    <source>
        <dbReference type="Proteomes" id="UP001432027"/>
    </source>
</evidence>
<evidence type="ECO:0000256" key="2">
    <source>
        <dbReference type="ARBA" id="ARBA00023163"/>
    </source>
</evidence>
<dbReference type="Pfam" id="PF00104">
    <property type="entry name" value="Hormone_recep"/>
    <property type="match status" value="1"/>
</dbReference>
<keyword evidence="6" id="KW-1185">Reference proteome</keyword>
<dbReference type="SUPFAM" id="SSF48508">
    <property type="entry name" value="Nuclear receptor ligand-binding domain"/>
    <property type="match status" value="1"/>
</dbReference>
<evidence type="ECO:0000259" key="4">
    <source>
        <dbReference type="Pfam" id="PF00104"/>
    </source>
</evidence>
<evidence type="ECO:0000313" key="5">
    <source>
        <dbReference type="EMBL" id="GMT07950.1"/>
    </source>
</evidence>
<feature type="non-terminal residue" evidence="5">
    <location>
        <position position="132"/>
    </location>
</feature>
<sequence length="132" mass="15331">HCRVYMCTDYMHGLPEEDRIHFMAKTKAKIYPDFVLECITGVGNPMREMQIEQFECMILTTLLLFECFNVYPESSKPAIASIRERCLNKLTAYEALEHPLDGIERIGILIIMIGNIRTCIHVTCRLFYAHDI</sequence>
<feature type="domain" description="NR LBD" evidence="4">
    <location>
        <begin position="25"/>
        <end position="121"/>
    </location>
</feature>
<organism evidence="5 6">
    <name type="scientific">Pristionchus entomophagus</name>
    <dbReference type="NCBI Taxonomy" id="358040"/>
    <lineage>
        <taxon>Eukaryota</taxon>
        <taxon>Metazoa</taxon>
        <taxon>Ecdysozoa</taxon>
        <taxon>Nematoda</taxon>
        <taxon>Chromadorea</taxon>
        <taxon>Rhabditida</taxon>
        <taxon>Rhabditina</taxon>
        <taxon>Diplogasteromorpha</taxon>
        <taxon>Diplogasteroidea</taxon>
        <taxon>Neodiplogasteridae</taxon>
        <taxon>Pristionchus</taxon>
    </lineage>
</organism>
<dbReference type="InterPro" id="IPR035500">
    <property type="entry name" value="NHR-like_dom_sf"/>
</dbReference>
<evidence type="ECO:0000256" key="3">
    <source>
        <dbReference type="ARBA" id="ARBA00023170"/>
    </source>
</evidence>
<dbReference type="PANTHER" id="PTHR46587">
    <property type="entry name" value="NUCLEAR HORMONE RECEPTOR FAMILY"/>
    <property type="match status" value="1"/>
</dbReference>
<evidence type="ECO:0000256" key="1">
    <source>
        <dbReference type="ARBA" id="ARBA00023015"/>
    </source>
</evidence>
<protein>
    <recommendedName>
        <fullName evidence="4">NR LBD domain-containing protein</fullName>
    </recommendedName>
</protein>
<feature type="non-terminal residue" evidence="5">
    <location>
        <position position="1"/>
    </location>
</feature>
<dbReference type="EMBL" id="BTSX01000006">
    <property type="protein sequence ID" value="GMT07950.1"/>
    <property type="molecule type" value="Genomic_DNA"/>
</dbReference>
<keyword evidence="3" id="KW-0675">Receptor</keyword>
<name>A0AAV5UQ11_9BILA</name>